<comment type="function">
    <text evidence="2">NAD-binding protein involved in the addition of a carboxymethylaminomethyl (cmnm) group at the wobble position (U34) of certain tRNAs, forming tRNA-cmnm(5)s(2)U34.</text>
</comment>
<accession>A0A2S8SPP5</accession>
<gene>
    <name evidence="11" type="primary">trmFO</name>
    <name evidence="13" type="ORF">B1R32_12220</name>
</gene>
<dbReference type="SUPFAM" id="SSF51905">
    <property type="entry name" value="FAD/NAD(P)-binding domain"/>
    <property type="match status" value="1"/>
</dbReference>
<comment type="similarity">
    <text evidence="11">Belongs to the MnmG family. TrmFO subfamily.</text>
</comment>
<comment type="caution">
    <text evidence="13">The sequence shown here is derived from an EMBL/GenBank/DDBJ whole genome shotgun (WGS) entry which is preliminary data.</text>
</comment>
<feature type="binding site" evidence="11">
    <location>
        <begin position="8"/>
        <end position="13"/>
    </location>
    <ligand>
        <name>FAD</name>
        <dbReference type="ChEBI" id="CHEBI:57692"/>
    </ligand>
</feature>
<keyword evidence="10 11" id="KW-0520">NAD</keyword>
<evidence type="ECO:0000256" key="3">
    <source>
        <dbReference type="ARBA" id="ARBA00022490"/>
    </source>
</evidence>
<evidence type="ECO:0000256" key="8">
    <source>
        <dbReference type="ARBA" id="ARBA00022827"/>
    </source>
</evidence>
<dbReference type="Pfam" id="PF01134">
    <property type="entry name" value="GIDA"/>
    <property type="match status" value="1"/>
</dbReference>
<evidence type="ECO:0000256" key="7">
    <source>
        <dbReference type="ARBA" id="ARBA00022694"/>
    </source>
</evidence>
<keyword evidence="4 11" id="KW-0489">Methyltransferase</keyword>
<name>A0A2S8SPP5_9BACT</name>
<dbReference type="OrthoDB" id="9803114at2"/>
<dbReference type="GO" id="GO:0047151">
    <property type="term" value="F:tRNA (uracil(54)-C5)-methyltransferase activity, 5,10-methylenetetrahydrofolate-dependent"/>
    <property type="evidence" value="ECO:0007669"/>
    <property type="project" value="UniProtKB-UniRule"/>
</dbReference>
<dbReference type="HAMAP" id="MF_01037">
    <property type="entry name" value="TrmFO"/>
    <property type="match status" value="1"/>
</dbReference>
<keyword evidence="5 11" id="KW-0285">Flavoprotein</keyword>
<dbReference type="InterPro" id="IPR040131">
    <property type="entry name" value="MnmG_N"/>
</dbReference>
<keyword evidence="3 11" id="KW-0963">Cytoplasm</keyword>
<dbReference type="AlphaFoldDB" id="A0A2S8SPP5"/>
<dbReference type="RefSeq" id="WP_106381101.1">
    <property type="nucleotide sequence ID" value="NZ_NIGF01000022.1"/>
</dbReference>
<feature type="domain" description="MnmG N-terminal" evidence="12">
    <location>
        <begin position="4"/>
        <end position="365"/>
    </location>
</feature>
<keyword evidence="9 11" id="KW-0521">NADP</keyword>
<evidence type="ECO:0000256" key="4">
    <source>
        <dbReference type="ARBA" id="ARBA00022603"/>
    </source>
</evidence>
<keyword evidence="8 11" id="KW-0274">FAD</keyword>
<keyword evidence="7 11" id="KW-0819">tRNA processing</keyword>
<dbReference type="PANTHER" id="PTHR11806">
    <property type="entry name" value="GLUCOSE INHIBITED DIVISION PROTEIN A"/>
    <property type="match status" value="1"/>
</dbReference>
<dbReference type="NCBIfam" id="NF003739">
    <property type="entry name" value="PRK05335.1"/>
    <property type="match status" value="1"/>
</dbReference>
<comment type="function">
    <text evidence="11">Catalyzes the folate-dependent formation of 5-methyl-uridine at position 54 (M-5-U54) in all tRNAs.</text>
</comment>
<reference evidence="13 14" key="1">
    <citation type="journal article" date="2018" name="Syst. Appl. Microbiol.">
        <title>Abditibacterium utsteinense sp. nov., the first cultivated member of candidate phylum FBP, isolated from ice-free Antarctic soil samples.</title>
        <authorList>
            <person name="Tahon G."/>
            <person name="Tytgat B."/>
            <person name="Lebbe L."/>
            <person name="Carlier A."/>
            <person name="Willems A."/>
        </authorList>
    </citation>
    <scope>NUCLEOTIDE SEQUENCE [LARGE SCALE GENOMIC DNA]</scope>
    <source>
        <strain evidence="13 14">LMG 29911</strain>
    </source>
</reference>
<dbReference type="FunCoup" id="A0A2S8SPP5">
    <property type="interactions" value="8"/>
</dbReference>
<evidence type="ECO:0000256" key="10">
    <source>
        <dbReference type="ARBA" id="ARBA00023027"/>
    </source>
</evidence>
<evidence type="ECO:0000256" key="2">
    <source>
        <dbReference type="ARBA" id="ARBA00003717"/>
    </source>
</evidence>
<evidence type="ECO:0000256" key="1">
    <source>
        <dbReference type="ARBA" id="ARBA00001974"/>
    </source>
</evidence>
<keyword evidence="6 11" id="KW-0808">Transferase</keyword>
<comment type="subcellular location">
    <subcellularLocation>
        <location evidence="11">Cytoplasm</location>
    </subcellularLocation>
</comment>
<dbReference type="GO" id="GO:0005829">
    <property type="term" value="C:cytosol"/>
    <property type="evidence" value="ECO:0007669"/>
    <property type="project" value="TreeGrafter"/>
</dbReference>
<evidence type="ECO:0000256" key="9">
    <source>
        <dbReference type="ARBA" id="ARBA00022857"/>
    </source>
</evidence>
<dbReference type="GO" id="GO:0050660">
    <property type="term" value="F:flavin adenine dinucleotide binding"/>
    <property type="evidence" value="ECO:0007669"/>
    <property type="project" value="UniProtKB-UniRule"/>
</dbReference>
<dbReference type="GO" id="GO:0030488">
    <property type="term" value="P:tRNA methylation"/>
    <property type="evidence" value="ECO:0007669"/>
    <property type="project" value="TreeGrafter"/>
</dbReference>
<evidence type="ECO:0000256" key="5">
    <source>
        <dbReference type="ARBA" id="ARBA00022630"/>
    </source>
</evidence>
<evidence type="ECO:0000256" key="6">
    <source>
        <dbReference type="ARBA" id="ARBA00022679"/>
    </source>
</evidence>
<dbReference type="PANTHER" id="PTHR11806:SF2">
    <property type="entry name" value="METHYLENETETRAHYDROFOLATE--TRNA-(URACIL-5-)-METHYLTRANSFERASE TRMFO"/>
    <property type="match status" value="1"/>
</dbReference>
<dbReference type="EC" id="2.1.1.74" evidence="11"/>
<dbReference type="PRINTS" id="PR00411">
    <property type="entry name" value="PNDRDTASEI"/>
</dbReference>
<comment type="cofactor">
    <cofactor evidence="1 11">
        <name>FAD</name>
        <dbReference type="ChEBI" id="CHEBI:57692"/>
    </cofactor>
</comment>
<sequence length="435" mass="47778">MNEITIIGGGLAGCEAAYQAAQRGARVRLFEMRPKVPTKIHQTDDLAELVCSNSLKSNALDKASGLLKWEMRRLDSLIISAADASAVPAGSALAVDRRKFAANITSRLENHPNIEICREEIEEIPDSPTIVASGPLTSEKLAASIQSTLGGGFLNFFDAVAPIVDADSLDYDTLFHASRYDKGDAAYWNSALSEAKYDEFRDALLAAEKSESHNEDDAPYFESCMPIEELANRGRLTMRFGPLRGAGLTDPKTDRWPFAAVQLRAENLEATMYNLVGFQTRLKWGEQTRVLRLLPGLENVEIVRFGVIHKNIFLNSPAVLRPTFQSQKREDLFFAGQLTGVEGYVESAAAGLMAGINAAKVTKNEAPLVFPRDTVLGSLAHYITSADAKHFQPMNSNWALLPPLAARENGKKWKKDEKAPLYVERGQSAMESFLA</sequence>
<evidence type="ECO:0000259" key="12">
    <source>
        <dbReference type="Pfam" id="PF01134"/>
    </source>
</evidence>
<dbReference type="InterPro" id="IPR036188">
    <property type="entry name" value="FAD/NAD-bd_sf"/>
</dbReference>
<comment type="catalytic activity">
    <reaction evidence="11">
        <text>uridine(54) in tRNA + (6R)-5,10-methylene-5,6,7,8-tetrahydrofolate + NADPH + H(+) = 5-methyluridine(54) in tRNA + (6S)-5,6,7,8-tetrahydrofolate + NADP(+)</text>
        <dbReference type="Rhea" id="RHEA:62372"/>
        <dbReference type="Rhea" id="RHEA-COMP:10167"/>
        <dbReference type="Rhea" id="RHEA-COMP:10193"/>
        <dbReference type="ChEBI" id="CHEBI:15378"/>
        <dbReference type="ChEBI" id="CHEBI:15636"/>
        <dbReference type="ChEBI" id="CHEBI:57453"/>
        <dbReference type="ChEBI" id="CHEBI:57783"/>
        <dbReference type="ChEBI" id="CHEBI:58349"/>
        <dbReference type="ChEBI" id="CHEBI:65315"/>
        <dbReference type="ChEBI" id="CHEBI:74447"/>
        <dbReference type="EC" id="2.1.1.74"/>
    </reaction>
</comment>
<dbReference type="NCBIfam" id="TIGR00137">
    <property type="entry name" value="gid_trmFO"/>
    <property type="match status" value="1"/>
</dbReference>
<dbReference type="GO" id="GO:0002098">
    <property type="term" value="P:tRNA wobble uridine modification"/>
    <property type="evidence" value="ECO:0007669"/>
    <property type="project" value="TreeGrafter"/>
</dbReference>
<evidence type="ECO:0000256" key="11">
    <source>
        <dbReference type="HAMAP-Rule" id="MF_01037"/>
    </source>
</evidence>
<evidence type="ECO:0000313" key="13">
    <source>
        <dbReference type="EMBL" id="PQV62773.1"/>
    </source>
</evidence>
<proteinExistence type="inferred from homology"/>
<dbReference type="InterPro" id="IPR020595">
    <property type="entry name" value="MnmG-rel_CS"/>
</dbReference>
<dbReference type="Gene3D" id="3.50.50.60">
    <property type="entry name" value="FAD/NAD(P)-binding domain"/>
    <property type="match status" value="2"/>
</dbReference>
<evidence type="ECO:0000313" key="14">
    <source>
        <dbReference type="Proteomes" id="UP000237684"/>
    </source>
</evidence>
<protein>
    <recommendedName>
        <fullName evidence="11">Methylenetetrahydrofolate--tRNA-(uracil-5-)-methyltransferase TrmFO</fullName>
        <ecNumber evidence="11">2.1.1.74</ecNumber>
    </recommendedName>
    <alternativeName>
        <fullName evidence="11">Folate-dependent tRNA (uracil-5-)-methyltransferase</fullName>
    </alternativeName>
    <alternativeName>
        <fullName evidence="11">Folate-dependent tRNA(M-5-U54)-methyltransferase</fullName>
    </alternativeName>
</protein>
<dbReference type="InterPro" id="IPR004417">
    <property type="entry name" value="TrmFO"/>
</dbReference>
<dbReference type="EMBL" id="NIGF01000022">
    <property type="protein sequence ID" value="PQV62773.1"/>
    <property type="molecule type" value="Genomic_DNA"/>
</dbReference>
<organism evidence="13 14">
    <name type="scientific">Abditibacterium utsteinense</name>
    <dbReference type="NCBI Taxonomy" id="1960156"/>
    <lineage>
        <taxon>Bacteria</taxon>
        <taxon>Pseudomonadati</taxon>
        <taxon>Abditibacteriota</taxon>
        <taxon>Abditibacteriia</taxon>
        <taxon>Abditibacteriales</taxon>
        <taxon>Abditibacteriaceae</taxon>
        <taxon>Abditibacterium</taxon>
    </lineage>
</organism>
<dbReference type="Proteomes" id="UP000237684">
    <property type="component" value="Unassembled WGS sequence"/>
</dbReference>
<dbReference type="InterPro" id="IPR002218">
    <property type="entry name" value="MnmG-rel"/>
</dbReference>
<dbReference type="InParanoid" id="A0A2S8SPP5"/>
<keyword evidence="14" id="KW-1185">Reference proteome</keyword>
<comment type="catalytic activity">
    <reaction evidence="11">
        <text>uridine(54) in tRNA + (6R)-5,10-methylene-5,6,7,8-tetrahydrofolate + NADH + H(+) = 5-methyluridine(54) in tRNA + (6S)-5,6,7,8-tetrahydrofolate + NAD(+)</text>
        <dbReference type="Rhea" id="RHEA:16873"/>
        <dbReference type="Rhea" id="RHEA-COMP:10167"/>
        <dbReference type="Rhea" id="RHEA-COMP:10193"/>
        <dbReference type="ChEBI" id="CHEBI:15378"/>
        <dbReference type="ChEBI" id="CHEBI:15636"/>
        <dbReference type="ChEBI" id="CHEBI:57453"/>
        <dbReference type="ChEBI" id="CHEBI:57540"/>
        <dbReference type="ChEBI" id="CHEBI:57945"/>
        <dbReference type="ChEBI" id="CHEBI:65315"/>
        <dbReference type="ChEBI" id="CHEBI:74447"/>
        <dbReference type="EC" id="2.1.1.74"/>
    </reaction>
</comment>
<dbReference type="PROSITE" id="PS01281">
    <property type="entry name" value="GIDA_2"/>
    <property type="match status" value="1"/>
</dbReference>